<dbReference type="Proteomes" id="UP000237797">
    <property type="component" value="Unassembled WGS sequence"/>
</dbReference>
<feature type="region of interest" description="Disordered" evidence="1">
    <location>
        <begin position="34"/>
        <end position="57"/>
    </location>
</feature>
<accession>A0A2T0L9R8</accession>
<proteinExistence type="predicted"/>
<dbReference type="EMBL" id="PVNE01000061">
    <property type="protein sequence ID" value="PRX38486.1"/>
    <property type="molecule type" value="Genomic_DNA"/>
</dbReference>
<keyword evidence="3" id="KW-1185">Reference proteome</keyword>
<name>A0A2T0L9R8_9BACL</name>
<evidence type="ECO:0000313" key="3">
    <source>
        <dbReference type="Proteomes" id="UP000237797"/>
    </source>
</evidence>
<evidence type="ECO:0000313" key="2">
    <source>
        <dbReference type="EMBL" id="PRX38486.1"/>
    </source>
</evidence>
<comment type="caution">
    <text evidence="2">The sequence shown here is derived from an EMBL/GenBank/DDBJ whole genome shotgun (WGS) entry which is preliminary data.</text>
</comment>
<reference evidence="2 3" key="1">
    <citation type="submission" date="2018-03" db="EMBL/GenBank/DDBJ databases">
        <title>Genomic Encyclopedia of Archaeal and Bacterial Type Strains, Phase II (KMG-II): from individual species to whole genera.</title>
        <authorList>
            <person name="Goeker M."/>
        </authorList>
    </citation>
    <scope>NUCLEOTIDE SEQUENCE [LARGE SCALE GENOMIC DNA]</scope>
    <source>
        <strain evidence="2 3">DSM 44946</strain>
    </source>
</reference>
<gene>
    <name evidence="2" type="ORF">CLV97_1612</name>
</gene>
<evidence type="ECO:0000256" key="1">
    <source>
        <dbReference type="SAM" id="MobiDB-lite"/>
    </source>
</evidence>
<feature type="compositionally biased region" description="Basic and acidic residues" evidence="1">
    <location>
        <begin position="34"/>
        <end position="43"/>
    </location>
</feature>
<dbReference type="AlphaFoldDB" id="A0A2T0L9R8"/>
<sequence>MENSGKEKVEVMTEERKLVENEFNNAKWCEAMVSDKDSNKSEAPRLGPGLLRLLDPS</sequence>
<protein>
    <submittedName>
        <fullName evidence="2">Uncharacterized protein</fullName>
    </submittedName>
</protein>
<feature type="compositionally biased region" description="Low complexity" evidence="1">
    <location>
        <begin position="44"/>
        <end position="57"/>
    </location>
</feature>
<organism evidence="2 3">
    <name type="scientific">Planifilum fimeticola</name>
    <dbReference type="NCBI Taxonomy" id="201975"/>
    <lineage>
        <taxon>Bacteria</taxon>
        <taxon>Bacillati</taxon>
        <taxon>Bacillota</taxon>
        <taxon>Bacilli</taxon>
        <taxon>Bacillales</taxon>
        <taxon>Thermoactinomycetaceae</taxon>
        <taxon>Planifilum</taxon>
    </lineage>
</organism>